<gene>
    <name evidence="1" type="ORF">CAUJ_LOCUS9056</name>
</gene>
<reference evidence="1" key="1">
    <citation type="submission" date="2020-10" db="EMBL/GenBank/DDBJ databases">
        <authorList>
            <person name="Kikuchi T."/>
        </authorList>
    </citation>
    <scope>NUCLEOTIDE SEQUENCE</scope>
    <source>
        <strain evidence="1">NKZ352</strain>
    </source>
</reference>
<accession>A0A8S1HD36</accession>
<dbReference type="Proteomes" id="UP000835052">
    <property type="component" value="Unassembled WGS sequence"/>
</dbReference>
<evidence type="ECO:0000313" key="1">
    <source>
        <dbReference type="EMBL" id="CAD6193137.1"/>
    </source>
</evidence>
<keyword evidence="2" id="KW-1185">Reference proteome</keyword>
<protein>
    <submittedName>
        <fullName evidence="1">Uncharacterized protein</fullName>
    </submittedName>
</protein>
<name>A0A8S1HD36_9PELO</name>
<proteinExistence type="predicted"/>
<dbReference type="EMBL" id="CAJGYM010000032">
    <property type="protein sequence ID" value="CAD6193137.1"/>
    <property type="molecule type" value="Genomic_DNA"/>
</dbReference>
<sequence length="142" mass="16119">MMHPTIQQILRVCKKAVFIDRPSYQKEKLARGRGKQGYTETRTLSFFHALSLTRPRTHVVSSDRVCVEIAELLLPPFLLVLNTKFGQWKPFRDANFDGIFSLDCILRQKRVSESATGIPKMNASFFSPPSLEDVAALLHSLV</sequence>
<dbReference type="AlphaFoldDB" id="A0A8S1HD36"/>
<comment type="caution">
    <text evidence="1">The sequence shown here is derived from an EMBL/GenBank/DDBJ whole genome shotgun (WGS) entry which is preliminary data.</text>
</comment>
<organism evidence="1 2">
    <name type="scientific">Caenorhabditis auriculariae</name>
    <dbReference type="NCBI Taxonomy" id="2777116"/>
    <lineage>
        <taxon>Eukaryota</taxon>
        <taxon>Metazoa</taxon>
        <taxon>Ecdysozoa</taxon>
        <taxon>Nematoda</taxon>
        <taxon>Chromadorea</taxon>
        <taxon>Rhabditida</taxon>
        <taxon>Rhabditina</taxon>
        <taxon>Rhabditomorpha</taxon>
        <taxon>Rhabditoidea</taxon>
        <taxon>Rhabditidae</taxon>
        <taxon>Peloderinae</taxon>
        <taxon>Caenorhabditis</taxon>
    </lineage>
</organism>
<evidence type="ECO:0000313" key="2">
    <source>
        <dbReference type="Proteomes" id="UP000835052"/>
    </source>
</evidence>